<proteinExistence type="predicted"/>
<dbReference type="Proteomes" id="UP001430356">
    <property type="component" value="Unassembled WGS sequence"/>
</dbReference>
<evidence type="ECO:0000313" key="2">
    <source>
        <dbReference type="Proteomes" id="UP001430356"/>
    </source>
</evidence>
<organism evidence="1 2">
    <name type="scientific">Novymonas esmeraldas</name>
    <dbReference type="NCBI Taxonomy" id="1808958"/>
    <lineage>
        <taxon>Eukaryota</taxon>
        <taxon>Discoba</taxon>
        <taxon>Euglenozoa</taxon>
        <taxon>Kinetoplastea</taxon>
        <taxon>Metakinetoplastina</taxon>
        <taxon>Trypanosomatida</taxon>
        <taxon>Trypanosomatidae</taxon>
        <taxon>Novymonas</taxon>
    </lineage>
</organism>
<gene>
    <name evidence="1" type="ORF">NESM_000520500</name>
</gene>
<keyword evidence="2" id="KW-1185">Reference proteome</keyword>
<accession>A0AAW0EQ92</accession>
<sequence>MHLSHQIPWNGASRHFQFVPSHKALYGHPSGLFPRNEERQESDLWHFIRVVADTVVEFATTERRKYPGDMTTSAPLFSDELLDAAKYELDPHQENCNRCIPIHAEMQSVSYWQHCAGDDNTSSLAVLGDAVKFLIQQDQSRALLSLSQAIPMSSLFHLSWGHSFGVSLVAVTSMRLYILLNLAYAVQQQQRLSAKKLFCIFDVDELRCEVLECFSDHDFSAQMIMHRQFWQRYVDNIYGPGEPVFRDPAEVDMDGLRAYLSHCFRVVYLYDMIARESGDADTVAFWREEVRAILHRTLHTPELTMP</sequence>
<dbReference type="AlphaFoldDB" id="A0AAW0EQ92"/>
<evidence type="ECO:0000313" key="1">
    <source>
        <dbReference type="EMBL" id="KAK7195879.1"/>
    </source>
</evidence>
<protein>
    <submittedName>
        <fullName evidence="1">Uncharacterized protein</fullName>
    </submittedName>
</protein>
<dbReference type="EMBL" id="JAECZO010000064">
    <property type="protein sequence ID" value="KAK7195879.1"/>
    <property type="molecule type" value="Genomic_DNA"/>
</dbReference>
<name>A0AAW0EQ92_9TRYP</name>
<reference evidence="1 2" key="1">
    <citation type="journal article" date="2021" name="MBio">
        <title>A New Model Trypanosomatid, Novymonas esmeraldas: Genomic Perception of Its 'Candidatus Pandoraea novymonadis' Endosymbiont.</title>
        <authorList>
            <person name="Zakharova A."/>
            <person name="Saura A."/>
            <person name="Butenko A."/>
            <person name="Podesvova L."/>
            <person name="Warmusova S."/>
            <person name="Kostygov A.Y."/>
            <person name="Nenarokova A."/>
            <person name="Lukes J."/>
            <person name="Opperdoes F.R."/>
            <person name="Yurchenko V."/>
        </authorList>
    </citation>
    <scope>NUCLEOTIDE SEQUENCE [LARGE SCALE GENOMIC DNA]</scope>
    <source>
        <strain evidence="1 2">E262AT.01</strain>
    </source>
</reference>
<comment type="caution">
    <text evidence="1">The sequence shown here is derived from an EMBL/GenBank/DDBJ whole genome shotgun (WGS) entry which is preliminary data.</text>
</comment>